<dbReference type="InterPro" id="IPR047215">
    <property type="entry name" value="Galactose_mutarotase-like"/>
</dbReference>
<keyword evidence="3" id="KW-0119">Carbohydrate metabolism</keyword>
<gene>
    <name evidence="4" type="ORF">EDD52_10290</name>
</gene>
<name>A0A4R3JJ67_9RHOB</name>
<comment type="similarity">
    <text evidence="1">Belongs to the aldose epimerase family.</text>
</comment>
<dbReference type="Proteomes" id="UP000295696">
    <property type="component" value="Unassembled WGS sequence"/>
</dbReference>
<comment type="caution">
    <text evidence="4">The sequence shown here is derived from an EMBL/GenBank/DDBJ whole genome shotgun (WGS) entry which is preliminary data.</text>
</comment>
<evidence type="ECO:0000313" key="5">
    <source>
        <dbReference type="Proteomes" id="UP000295696"/>
    </source>
</evidence>
<keyword evidence="2" id="KW-0413">Isomerase</keyword>
<dbReference type="PANTHER" id="PTHR10091">
    <property type="entry name" value="ALDOSE-1-EPIMERASE"/>
    <property type="match status" value="1"/>
</dbReference>
<dbReference type="Pfam" id="PF01263">
    <property type="entry name" value="Aldose_epim"/>
    <property type="match status" value="1"/>
</dbReference>
<dbReference type="InterPro" id="IPR011013">
    <property type="entry name" value="Gal_mutarotase_sf_dom"/>
</dbReference>
<dbReference type="PANTHER" id="PTHR10091:SF0">
    <property type="entry name" value="GALACTOSE MUTAROTASE"/>
    <property type="match status" value="1"/>
</dbReference>
<proteinExistence type="inferred from homology"/>
<dbReference type="GO" id="GO:0006006">
    <property type="term" value="P:glucose metabolic process"/>
    <property type="evidence" value="ECO:0007669"/>
    <property type="project" value="TreeGrafter"/>
</dbReference>
<dbReference type="InterPro" id="IPR014718">
    <property type="entry name" value="GH-type_carb-bd"/>
</dbReference>
<evidence type="ECO:0000256" key="1">
    <source>
        <dbReference type="ARBA" id="ARBA00006206"/>
    </source>
</evidence>
<organism evidence="4 5">
    <name type="scientific">Primorskyibacter sedentarius</name>
    <dbReference type="NCBI Taxonomy" id="745311"/>
    <lineage>
        <taxon>Bacteria</taxon>
        <taxon>Pseudomonadati</taxon>
        <taxon>Pseudomonadota</taxon>
        <taxon>Alphaproteobacteria</taxon>
        <taxon>Rhodobacterales</taxon>
        <taxon>Roseobacteraceae</taxon>
        <taxon>Primorskyibacter</taxon>
    </lineage>
</organism>
<evidence type="ECO:0000256" key="2">
    <source>
        <dbReference type="ARBA" id="ARBA00023235"/>
    </source>
</evidence>
<dbReference type="GO" id="GO:0004034">
    <property type="term" value="F:aldose 1-epimerase activity"/>
    <property type="evidence" value="ECO:0007669"/>
    <property type="project" value="TreeGrafter"/>
</dbReference>
<accession>A0A4R3JJ67</accession>
<protein>
    <submittedName>
        <fullName evidence="4">Aldose 1-epimerase</fullName>
    </submittedName>
</protein>
<evidence type="ECO:0000313" key="4">
    <source>
        <dbReference type="EMBL" id="TCS66274.1"/>
    </source>
</evidence>
<reference evidence="4 5" key="1">
    <citation type="submission" date="2019-03" db="EMBL/GenBank/DDBJ databases">
        <title>Genomic Encyclopedia of Type Strains, Phase IV (KMG-IV): sequencing the most valuable type-strain genomes for metagenomic binning, comparative biology and taxonomic classification.</title>
        <authorList>
            <person name="Goeker M."/>
        </authorList>
    </citation>
    <scope>NUCLEOTIDE SEQUENCE [LARGE SCALE GENOMIC DNA]</scope>
    <source>
        <strain evidence="4 5">DSM 104836</strain>
    </source>
</reference>
<dbReference type="GO" id="GO:0030246">
    <property type="term" value="F:carbohydrate binding"/>
    <property type="evidence" value="ECO:0007669"/>
    <property type="project" value="InterPro"/>
</dbReference>
<evidence type="ECO:0000256" key="3">
    <source>
        <dbReference type="ARBA" id="ARBA00023277"/>
    </source>
</evidence>
<dbReference type="CDD" id="cd09019">
    <property type="entry name" value="galactose_mutarotase_like"/>
    <property type="match status" value="1"/>
</dbReference>
<sequence>MMAVGLDIPADQIRRHVLEGDDTQVAVLSVGCAVQDWRVAHDGGETPVVLGYADPADYRAGANAMGLVVGRVANRTDRGRFTLGGETWHLPANNPPHHLHGGPGGLGRCNWVMEPEGSRAVRLTYHSPHLDQGYPGAVDFEVTITLEGRRLIYDMRAVPDRATPINLAHHSYYNLMGRGPVNAHELRIAAQEYTPTGPDLLPLGHLAPVEGTEYDFRDARPIGDADLDGNLALEGGEAPAAEVTAPNGLRLRLWTDQPGLQLYNGVSLAPHGTPLAGQDHQRYGGVCLEAQGFPNAVNTPAFPSILCSPDTPYTQRTQIEIAPG</sequence>
<dbReference type="OrthoDB" id="9779408at2"/>
<dbReference type="SUPFAM" id="SSF74650">
    <property type="entry name" value="Galactose mutarotase-like"/>
    <property type="match status" value="1"/>
</dbReference>
<dbReference type="GO" id="GO:0033499">
    <property type="term" value="P:galactose catabolic process via UDP-galactose, Leloir pathway"/>
    <property type="evidence" value="ECO:0007669"/>
    <property type="project" value="TreeGrafter"/>
</dbReference>
<dbReference type="AlphaFoldDB" id="A0A4R3JJ67"/>
<dbReference type="Gene3D" id="2.70.98.10">
    <property type="match status" value="1"/>
</dbReference>
<dbReference type="EMBL" id="SLZU01000002">
    <property type="protein sequence ID" value="TCS66274.1"/>
    <property type="molecule type" value="Genomic_DNA"/>
</dbReference>
<dbReference type="InterPro" id="IPR008183">
    <property type="entry name" value="Aldose_1/G6P_1-epimerase"/>
</dbReference>
<keyword evidence="5" id="KW-1185">Reference proteome</keyword>